<dbReference type="GO" id="GO:0009328">
    <property type="term" value="C:phenylalanine-tRNA ligase complex"/>
    <property type="evidence" value="ECO:0007669"/>
    <property type="project" value="TreeGrafter"/>
</dbReference>
<dbReference type="InterPro" id="IPR020825">
    <property type="entry name" value="Phe-tRNA_synthase-like_B3/B4"/>
</dbReference>
<dbReference type="PROSITE" id="PS51447">
    <property type="entry name" value="FDX_ACB"/>
    <property type="match status" value="1"/>
</dbReference>
<dbReference type="InterPro" id="IPR036690">
    <property type="entry name" value="Fdx_antiC-bd_sf"/>
</dbReference>
<dbReference type="Gene3D" id="3.50.40.10">
    <property type="entry name" value="Phenylalanyl-trna Synthetase, Chain B, domain 3"/>
    <property type="match status" value="1"/>
</dbReference>
<dbReference type="AlphaFoldDB" id="A0A1B0RRH9"/>
<dbReference type="GO" id="GO:0003723">
    <property type="term" value="F:RNA binding"/>
    <property type="evidence" value="ECO:0007669"/>
    <property type="project" value="InterPro"/>
</dbReference>
<dbReference type="InterPro" id="IPR045060">
    <property type="entry name" value="Phe-tRNA-ligase_IIc_bsu"/>
</dbReference>
<dbReference type="GO" id="GO:0005524">
    <property type="term" value="F:ATP binding"/>
    <property type="evidence" value="ECO:0007669"/>
    <property type="project" value="UniProtKB-KW"/>
</dbReference>
<dbReference type="SUPFAM" id="SSF54991">
    <property type="entry name" value="Anticodon-binding domain of PheRS"/>
    <property type="match status" value="1"/>
</dbReference>
<dbReference type="SUPFAM" id="SSF46955">
    <property type="entry name" value="Putative DNA-binding domain"/>
    <property type="match status" value="2"/>
</dbReference>
<dbReference type="EMBL" id="KR025491">
    <property type="protein sequence ID" value="AKU47370.1"/>
    <property type="molecule type" value="Genomic_DNA"/>
</dbReference>
<dbReference type="GeneID" id="29078019"/>
<evidence type="ECO:0000256" key="4">
    <source>
        <dbReference type="ARBA" id="ARBA00022723"/>
    </source>
</evidence>
<dbReference type="GO" id="GO:0006432">
    <property type="term" value="P:phenylalanyl-tRNA aminoacylation"/>
    <property type="evidence" value="ECO:0007669"/>
    <property type="project" value="InterPro"/>
</dbReference>
<dbReference type="GO" id="GO:0000287">
    <property type="term" value="F:magnesium ion binding"/>
    <property type="evidence" value="ECO:0007669"/>
    <property type="project" value="InterPro"/>
</dbReference>
<keyword evidence="5" id="KW-0547">Nucleotide-binding</keyword>
<dbReference type="PANTHER" id="PTHR10947:SF0">
    <property type="entry name" value="PHENYLALANINE--TRNA LIGASE BETA SUBUNIT"/>
    <property type="match status" value="1"/>
</dbReference>
<evidence type="ECO:0000256" key="7">
    <source>
        <dbReference type="ARBA" id="ARBA00022842"/>
    </source>
</evidence>
<accession>A0A1B0RRH9</accession>
<dbReference type="InterPro" id="IPR005147">
    <property type="entry name" value="tRNA_synthase_B5-dom"/>
</dbReference>
<dbReference type="PANTHER" id="PTHR10947">
    <property type="entry name" value="PHENYLALANYL-TRNA SYNTHETASE BETA CHAIN AND LEUCINE-RICH REPEAT-CONTAINING PROTEIN 47"/>
    <property type="match status" value="1"/>
</dbReference>
<dbReference type="Gene3D" id="3.30.70.380">
    <property type="entry name" value="Ferrodoxin-fold anticodon-binding domain"/>
    <property type="match status" value="1"/>
</dbReference>
<dbReference type="PROSITE" id="PS51483">
    <property type="entry name" value="B5"/>
    <property type="match status" value="1"/>
</dbReference>
<dbReference type="InterPro" id="IPR041616">
    <property type="entry name" value="PheRS_beta_core"/>
</dbReference>
<keyword evidence="12" id="KW-0934">Plastid</keyword>
<reference evidence="12" key="1">
    <citation type="journal article" date="2016" name="Bot. Marina">
        <title>Genomic and phylogenetic analysis of Ceramium cimbricum (Ceramiales, Rhodophyta) from the Atlantic and Pacific Oceans supports the naming of a new invasive Pacific entity Ceramium sungminbooi sp. nov.</title>
        <authorList>
            <person name="Hughey J.R."/>
            <person name="Boo G.H."/>
        </authorList>
    </citation>
    <scope>NUCLEOTIDE SEQUENCE</scope>
</reference>
<dbReference type="EC" id="6.1.1.20" evidence="2"/>
<evidence type="ECO:0000256" key="9">
    <source>
        <dbReference type="ARBA" id="ARBA00023146"/>
    </source>
</evidence>
<sequence>MKFSWQNLNYFINLDHITIHQLTELLTIKGFEIDNIDKYTNINDYIFDIAITANRQDTLSVIGIATELSYILNKNIQNQYQILQYQINHNNIINQLNIQYISSIRINKIINLQTYLSPLWLINYLKIHDIKSSNLILDIKKYIKIKWGHDIHFFNIKDVQFSNKKHEHNYIHLQKKDLYETITYNNNTLIEIFENKTNINHELIYNKSSSSIIACSYIYSNKYLENIKNIYNTIDNMQGYYEALQLIATFGKGCISKSYSYTNNKNIKEYNLYIHKNLIQSTLGTTHNSKSQYLKKQIIDKTLKQLKLKPQYNYYNKHFKITIPRYRINDLCRKIDLIEEIGRIYGYQNFIDKIPYINKKGNISKQYQMIKYIRQYFRDIGLHEVINSSLNKSLLIQTRNNDRSHTINVYNPLLEDQSNLRYSLLDNILKNKIHNYKQKNNNIEIFEIGKVFIHDMKKNIQQEKIHLAGILSNTKFIKTSWKSKPSDLNWFHAKGILEQFFEKIQIGITWHPINKLNEKEQQYLSLSNFDIKNTICIRNAINYKIIGLLGIVNPNICKDIVNNETINIFELHLNHLIKYYHKKSHLSYIFNSYSIYPSVTRDISIKIYKHKPIKEVEDFIYNVNKSLIQNVEVFNQYKDVNNINKKCIGIRITYNGINKTLDQNDLQVIEQNIQFILQTYQSE</sequence>
<dbReference type="InterPro" id="IPR005121">
    <property type="entry name" value="Fdx_antiC-bd"/>
</dbReference>
<comment type="cofactor">
    <cofactor evidence="1">
        <name>Mg(2+)</name>
        <dbReference type="ChEBI" id="CHEBI:18420"/>
    </cofactor>
</comment>
<evidence type="ECO:0000256" key="8">
    <source>
        <dbReference type="ARBA" id="ARBA00022917"/>
    </source>
</evidence>
<evidence type="ECO:0000259" key="11">
    <source>
        <dbReference type="PROSITE" id="PS51483"/>
    </source>
</evidence>
<feature type="domain" description="B5" evidence="11">
    <location>
        <begin position="267"/>
        <end position="352"/>
    </location>
</feature>
<feature type="domain" description="FDX-ACB" evidence="10">
    <location>
        <begin position="594"/>
        <end position="683"/>
    </location>
</feature>
<dbReference type="SUPFAM" id="SSF56037">
    <property type="entry name" value="PheT/TilS domain"/>
    <property type="match status" value="1"/>
</dbReference>
<organism evidence="12">
    <name type="scientific">Campylaephora sungminbooi</name>
    <dbReference type="NCBI Taxonomy" id="1896769"/>
    <lineage>
        <taxon>Eukaryota</taxon>
        <taxon>Rhodophyta</taxon>
        <taxon>Florideophyceae</taxon>
        <taxon>Rhodymeniophycidae</taxon>
        <taxon>Ceramiales</taxon>
        <taxon>Ceramiaceae</taxon>
        <taxon>Campylaephora</taxon>
    </lineage>
</organism>
<dbReference type="SMART" id="SM00874">
    <property type="entry name" value="B5"/>
    <property type="match status" value="1"/>
</dbReference>
<evidence type="ECO:0000256" key="1">
    <source>
        <dbReference type="ARBA" id="ARBA00001946"/>
    </source>
</evidence>
<dbReference type="Gene3D" id="3.30.56.10">
    <property type="match status" value="2"/>
</dbReference>
<dbReference type="SUPFAM" id="SSF55681">
    <property type="entry name" value="Class II aaRS and biotin synthetases"/>
    <property type="match status" value="1"/>
</dbReference>
<dbReference type="Pfam" id="PF17759">
    <property type="entry name" value="tRNA_synthFbeta"/>
    <property type="match status" value="1"/>
</dbReference>
<protein>
    <recommendedName>
        <fullName evidence="2">phenylalanine--tRNA ligase</fullName>
        <ecNumber evidence="2">6.1.1.20</ecNumber>
    </recommendedName>
</protein>
<evidence type="ECO:0000259" key="10">
    <source>
        <dbReference type="PROSITE" id="PS51447"/>
    </source>
</evidence>
<name>A0A1B0RRH9_9FLOR</name>
<gene>
    <name evidence="12" type="primary">syfB</name>
</gene>
<dbReference type="Pfam" id="PF03147">
    <property type="entry name" value="FDX-ACB"/>
    <property type="match status" value="1"/>
</dbReference>
<dbReference type="Pfam" id="PF03484">
    <property type="entry name" value="B5"/>
    <property type="match status" value="1"/>
</dbReference>
<geneLocation type="plastid" evidence="12"/>
<keyword evidence="9 12" id="KW-0030">Aminoacyl-tRNA synthetase</keyword>
<dbReference type="InterPro" id="IPR009061">
    <property type="entry name" value="DNA-bd_dom_put_sf"/>
</dbReference>
<evidence type="ECO:0000256" key="2">
    <source>
        <dbReference type="ARBA" id="ARBA00012814"/>
    </source>
</evidence>
<evidence type="ECO:0000256" key="6">
    <source>
        <dbReference type="ARBA" id="ARBA00022840"/>
    </source>
</evidence>
<keyword evidence="8" id="KW-0648">Protein biosynthesis</keyword>
<proteinExistence type="predicted"/>
<keyword evidence="4" id="KW-0479">Metal-binding</keyword>
<dbReference type="InterPro" id="IPR045864">
    <property type="entry name" value="aa-tRNA-synth_II/BPL/LPL"/>
</dbReference>
<keyword evidence="7" id="KW-0460">Magnesium</keyword>
<dbReference type="EMBL" id="KR814486">
    <property type="protein sequence ID" value="ALN11817.1"/>
    <property type="molecule type" value="Genomic_DNA"/>
</dbReference>
<dbReference type="RefSeq" id="YP_009300451.1">
    <property type="nucleotide sequence ID" value="NC_031211.1"/>
</dbReference>
<evidence type="ECO:0000256" key="3">
    <source>
        <dbReference type="ARBA" id="ARBA00022598"/>
    </source>
</evidence>
<dbReference type="GO" id="GO:0004826">
    <property type="term" value="F:phenylalanine-tRNA ligase activity"/>
    <property type="evidence" value="ECO:0007669"/>
    <property type="project" value="UniProtKB-EC"/>
</dbReference>
<dbReference type="SMART" id="SM00896">
    <property type="entry name" value="FDX-ACB"/>
    <property type="match status" value="1"/>
</dbReference>
<evidence type="ECO:0000313" key="12">
    <source>
        <dbReference type="EMBL" id="AKU47370.1"/>
    </source>
</evidence>
<dbReference type="Gene3D" id="3.30.930.10">
    <property type="entry name" value="Bira Bifunctional Protein, Domain 2"/>
    <property type="match status" value="1"/>
</dbReference>
<keyword evidence="6" id="KW-0067">ATP-binding</keyword>
<keyword evidence="3" id="KW-0436">Ligase</keyword>
<evidence type="ECO:0000256" key="5">
    <source>
        <dbReference type="ARBA" id="ARBA00022741"/>
    </source>
</evidence>